<keyword evidence="7" id="KW-0732">Signal</keyword>
<dbReference type="InterPro" id="IPR037066">
    <property type="entry name" value="Plug_dom_sf"/>
</dbReference>
<reference key="1">
    <citation type="submission" date="2010-11" db="EMBL/GenBank/DDBJ databases">
        <title>The complete genome of Paludibacter propionicigenes DSM 17365.</title>
        <authorList>
            <consortium name="US DOE Joint Genome Institute (JGI-PGF)"/>
            <person name="Lucas S."/>
            <person name="Copeland A."/>
            <person name="Lapidus A."/>
            <person name="Bruce D."/>
            <person name="Goodwin L."/>
            <person name="Pitluck S."/>
            <person name="Kyrpides N."/>
            <person name="Mavromatis K."/>
            <person name="Ivanova N."/>
            <person name="Munk A.C."/>
            <person name="Brettin T."/>
            <person name="Detter J.C."/>
            <person name="Han C."/>
            <person name="Tapia R."/>
            <person name="Land M."/>
            <person name="Hauser L."/>
            <person name="Markowitz V."/>
            <person name="Cheng J.-F."/>
            <person name="Hugenholtz P."/>
            <person name="Woyke T."/>
            <person name="Wu D."/>
            <person name="Gronow S."/>
            <person name="Wellnitz S."/>
            <person name="Brambilla E."/>
            <person name="Klenk H.-P."/>
            <person name="Eisen J.A."/>
        </authorList>
    </citation>
    <scope>NUCLEOTIDE SEQUENCE</scope>
    <source>
        <strain>WB4</strain>
    </source>
</reference>
<dbReference type="eggNOG" id="COG4771">
    <property type="taxonomic scope" value="Bacteria"/>
</dbReference>
<accession>E4T2M6</accession>
<evidence type="ECO:0000313" key="9">
    <source>
        <dbReference type="EMBL" id="ADQ78970.1"/>
    </source>
</evidence>
<dbReference type="PANTHER" id="PTHR30069:SF46">
    <property type="entry name" value="OAR PROTEIN"/>
    <property type="match status" value="1"/>
</dbReference>
<evidence type="ECO:0000256" key="6">
    <source>
        <dbReference type="ARBA" id="ARBA00023237"/>
    </source>
</evidence>
<protein>
    <submittedName>
        <fullName evidence="9">OmpA-related protein</fullName>
    </submittedName>
</protein>
<dbReference type="OrthoDB" id="9768147at2"/>
<dbReference type="GO" id="GO:0009279">
    <property type="term" value="C:cell outer membrane"/>
    <property type="evidence" value="ECO:0007669"/>
    <property type="project" value="UniProtKB-SubCell"/>
</dbReference>
<feature type="domain" description="TonB-dependent transporter Oar-like beta-barrel" evidence="8">
    <location>
        <begin position="231"/>
        <end position="1043"/>
    </location>
</feature>
<keyword evidence="2" id="KW-0813">Transport</keyword>
<dbReference type="Gene3D" id="2.170.130.10">
    <property type="entry name" value="TonB-dependent receptor, plug domain"/>
    <property type="match status" value="1"/>
</dbReference>
<dbReference type="Pfam" id="PF13620">
    <property type="entry name" value="CarboxypepD_reg"/>
    <property type="match status" value="1"/>
</dbReference>
<dbReference type="InterPro" id="IPR036942">
    <property type="entry name" value="Beta-barrel_TonB_sf"/>
</dbReference>
<evidence type="ECO:0000256" key="1">
    <source>
        <dbReference type="ARBA" id="ARBA00004571"/>
    </source>
</evidence>
<feature type="signal peptide" evidence="7">
    <location>
        <begin position="1"/>
        <end position="21"/>
    </location>
</feature>
<dbReference type="Pfam" id="PF25183">
    <property type="entry name" value="OMP_b-brl_4"/>
    <property type="match status" value="1"/>
</dbReference>
<evidence type="ECO:0000256" key="4">
    <source>
        <dbReference type="ARBA" id="ARBA00022692"/>
    </source>
</evidence>
<dbReference type="SUPFAM" id="SSF56935">
    <property type="entry name" value="Porins"/>
    <property type="match status" value="1"/>
</dbReference>
<dbReference type="InterPro" id="IPR008969">
    <property type="entry name" value="CarboxyPept-like_regulatory"/>
</dbReference>
<dbReference type="PANTHER" id="PTHR30069">
    <property type="entry name" value="TONB-DEPENDENT OUTER MEMBRANE RECEPTOR"/>
    <property type="match status" value="1"/>
</dbReference>
<dbReference type="Proteomes" id="UP000008718">
    <property type="component" value="Chromosome"/>
</dbReference>
<keyword evidence="4" id="KW-0812">Transmembrane</keyword>
<dbReference type="GO" id="GO:0015344">
    <property type="term" value="F:siderophore uptake transmembrane transporter activity"/>
    <property type="evidence" value="ECO:0007669"/>
    <property type="project" value="TreeGrafter"/>
</dbReference>
<dbReference type="Gene3D" id="2.40.170.20">
    <property type="entry name" value="TonB-dependent receptor, beta-barrel domain"/>
    <property type="match status" value="1"/>
</dbReference>
<dbReference type="InterPro" id="IPR057601">
    <property type="entry name" value="Oar-like_b-barrel"/>
</dbReference>
<proteinExistence type="predicted"/>
<dbReference type="SUPFAM" id="SSF49464">
    <property type="entry name" value="Carboxypeptidase regulatory domain-like"/>
    <property type="match status" value="1"/>
</dbReference>
<dbReference type="InterPro" id="IPR039426">
    <property type="entry name" value="TonB-dep_rcpt-like"/>
</dbReference>
<reference evidence="9 10" key="2">
    <citation type="journal article" date="2011" name="Stand. Genomic Sci.">
        <title>Complete genome sequence of Paludibacter propionicigenes type strain (WB4).</title>
        <authorList>
            <person name="Gronow S."/>
            <person name="Munk C."/>
            <person name="Lapidus A."/>
            <person name="Nolan M."/>
            <person name="Lucas S."/>
            <person name="Hammon N."/>
            <person name="Deshpande S."/>
            <person name="Cheng J.F."/>
            <person name="Tapia R."/>
            <person name="Han C."/>
            <person name="Goodwin L."/>
            <person name="Pitluck S."/>
            <person name="Liolios K."/>
            <person name="Ivanova N."/>
            <person name="Mavromatis K."/>
            <person name="Mikhailova N."/>
            <person name="Pati A."/>
            <person name="Chen A."/>
            <person name="Palaniappan K."/>
            <person name="Land M."/>
            <person name="Hauser L."/>
            <person name="Chang Y.J."/>
            <person name="Jeffries C.D."/>
            <person name="Brambilla E."/>
            <person name="Rohde M."/>
            <person name="Goker M."/>
            <person name="Detter J.C."/>
            <person name="Woyke T."/>
            <person name="Bristow J."/>
            <person name="Eisen J.A."/>
            <person name="Markowitz V."/>
            <person name="Hugenholtz P."/>
            <person name="Kyrpides N.C."/>
            <person name="Klenk H.P."/>
        </authorList>
    </citation>
    <scope>NUCLEOTIDE SEQUENCE [LARGE SCALE GENOMIC DNA]</scope>
    <source>
        <strain evidence="10">DSM 17365 / JCM 13257 / WB4</strain>
    </source>
</reference>
<evidence type="ECO:0000256" key="7">
    <source>
        <dbReference type="SAM" id="SignalP"/>
    </source>
</evidence>
<keyword evidence="3" id="KW-1134">Transmembrane beta strand</keyword>
<evidence type="ECO:0000259" key="8">
    <source>
        <dbReference type="Pfam" id="PF25183"/>
    </source>
</evidence>
<name>E4T2M6_PALPW</name>
<keyword evidence="10" id="KW-1185">Reference proteome</keyword>
<keyword evidence="6" id="KW-0998">Cell outer membrane</keyword>
<keyword evidence="5" id="KW-0472">Membrane</keyword>
<dbReference type="KEGG" id="ppn:Palpr_0816"/>
<evidence type="ECO:0000256" key="3">
    <source>
        <dbReference type="ARBA" id="ARBA00022452"/>
    </source>
</evidence>
<dbReference type="GO" id="GO:0044718">
    <property type="term" value="P:siderophore transmembrane transport"/>
    <property type="evidence" value="ECO:0007669"/>
    <property type="project" value="TreeGrafter"/>
</dbReference>
<dbReference type="STRING" id="694427.Palpr_0816"/>
<feature type="chain" id="PRO_5003189370" evidence="7">
    <location>
        <begin position="22"/>
        <end position="1096"/>
    </location>
</feature>
<dbReference type="AlphaFoldDB" id="E4T2M6"/>
<dbReference type="RefSeq" id="WP_013444339.1">
    <property type="nucleotide sequence ID" value="NC_014734.1"/>
</dbReference>
<dbReference type="HOGENOM" id="CLU_006298_1_0_10"/>
<evidence type="ECO:0000256" key="2">
    <source>
        <dbReference type="ARBA" id="ARBA00022448"/>
    </source>
</evidence>
<sequence length="1096" mass="120779">MIKQLKFLVLSLLLFSATMNAQVTTSGISGKVTSNGEPIFGVSIIATHTPSGTTYRSITNIDGRYDITGMRVGGPYTVKVSFIGYSKETISGIQLQLGEIYPLSIQLKEGSKELSEVVVTKQRTKFLTEKTGASTNISSENIASMPTISRSVSDIARLSPYASGMSFAGSDGRSTNFTVDGANFNNNFGLSSSLPGGGNPISLDAIEEIQVVVTPYDVRQTNFIGGGINAITKSGTNTFKGSAYTFFTNQNLRGNKIGDYDFGSRKASSKKVYGLTLGGPIIKNKLFFFVNAETEKKPGQVVTWRPSANGISDGKTLSRASIADMDAVHKFLLDNYGYDAGSYTDYPGDENNKKFLARIDWNINEKNKLNVRYNYTKNIAWNPTNGNSTDAGSRNQNMDRISQYGMAFSNSLYSMNNIVKSLSAELNTRLNEKMSNQFLTTYTKIDDVRGSNSDKFPFVDILAGRAPNGNPIIEPYISAGYELFTWNNGVHNKNLTFTDNFTYYLDKHKITAGLSYEHQMANNAYMRNGTAYYRYASLSDFINKAAPIDFALTYGYDGESNPNAQVSFNQYGAYIQDEWNIKDNLKITYGIRADELKFVDNIIRNNAIYNLDFGGRKIDTGTWPSAKTLFSPRLGFTWDVFNDKSFKVRGGTGIFTGRLPLVFFTNMPTNAGMVQGSYKATTTYNTNGSIKTTSPALATLAGGMITDVDKLIEKLGLPKTITPETGALPSEIAGVDPNFKMPQVWKSSIALDYQIPASFPLSVTVEGIYTKTLNAVMLTNYNLKDPDATWTRFSGPDNRYIYPANYKYSTTNPNAYVLTNTDKGWGAIGNITINATPIKNLNLMAAYTHTESKEITGMPGSNASSAYGGLSSVDGPQLPTLQRSQYVTPNKIIASLSYKLPYANNSMATSLNLFYSGYSTGGYSYTYSTDMNGDGWKTDLIYIPARRGDVKFLTPADEDAFFAYMAQDKYLSSHKGKYAEANAARAPWVNNVDLRLTQDFKFRVGENTNTLQLSFDVLNFGNLLNSKWGIAQNMSSSNNGQILKYESKDANNVPTYSVVKIKDPAGNMVYPTQSFSTVYSYSQTWSLQIGLKYIFN</sequence>
<comment type="subcellular location">
    <subcellularLocation>
        <location evidence="1">Cell outer membrane</location>
        <topology evidence="1">Multi-pass membrane protein</topology>
    </subcellularLocation>
</comment>
<dbReference type="Gene3D" id="2.60.40.1120">
    <property type="entry name" value="Carboxypeptidase-like, regulatory domain"/>
    <property type="match status" value="1"/>
</dbReference>
<dbReference type="EMBL" id="CP002345">
    <property type="protein sequence ID" value="ADQ78970.1"/>
    <property type="molecule type" value="Genomic_DNA"/>
</dbReference>
<gene>
    <name evidence="9" type="ordered locus">Palpr_0816</name>
</gene>
<evidence type="ECO:0000256" key="5">
    <source>
        <dbReference type="ARBA" id="ARBA00023136"/>
    </source>
</evidence>
<evidence type="ECO:0000313" key="10">
    <source>
        <dbReference type="Proteomes" id="UP000008718"/>
    </source>
</evidence>
<organism evidence="9 10">
    <name type="scientific">Paludibacter propionicigenes (strain DSM 17365 / JCM 13257 / WB4)</name>
    <dbReference type="NCBI Taxonomy" id="694427"/>
    <lineage>
        <taxon>Bacteria</taxon>
        <taxon>Pseudomonadati</taxon>
        <taxon>Bacteroidota</taxon>
        <taxon>Bacteroidia</taxon>
        <taxon>Bacteroidales</taxon>
        <taxon>Paludibacteraceae</taxon>
        <taxon>Paludibacter</taxon>
    </lineage>
</organism>